<dbReference type="Proteomes" id="UP001165542">
    <property type="component" value="Unassembled WGS sequence"/>
</dbReference>
<feature type="binding site" evidence="4">
    <location>
        <position position="197"/>
    </location>
    <ligand>
        <name>pyridoxal 5'-phosphate</name>
        <dbReference type="ChEBI" id="CHEBI:597326"/>
    </ligand>
</feature>
<comment type="pathway">
    <text evidence="4 6">Cofactor biosynthesis; NAD(+) biosynthesis; quinolinate from L-kynurenine: step 2/3.</text>
</comment>
<feature type="binding site" evidence="4">
    <location>
        <position position="194"/>
    </location>
    <ligand>
        <name>pyridoxal 5'-phosphate</name>
        <dbReference type="ChEBI" id="CHEBI:597326"/>
    </ligand>
</feature>
<feature type="modified residue" description="N6-(pyridoxal phosphate)lysine" evidence="4">
    <location>
        <position position="220"/>
    </location>
</feature>
<dbReference type="InterPro" id="IPR015421">
    <property type="entry name" value="PyrdxlP-dep_Trfase_major"/>
</dbReference>
<evidence type="ECO:0000256" key="6">
    <source>
        <dbReference type="PIRNR" id="PIRNR038800"/>
    </source>
</evidence>
<evidence type="ECO:0000256" key="2">
    <source>
        <dbReference type="ARBA" id="ARBA00022801"/>
    </source>
</evidence>
<evidence type="ECO:0000256" key="1">
    <source>
        <dbReference type="ARBA" id="ARBA00022642"/>
    </source>
</evidence>
<dbReference type="RefSeq" id="WP_259036639.1">
    <property type="nucleotide sequence ID" value="NZ_JAJISC010000005.1"/>
</dbReference>
<keyword evidence="8" id="KW-1185">Reference proteome</keyword>
<dbReference type="Gene3D" id="3.40.640.10">
    <property type="entry name" value="Type I PLP-dependent aspartate aminotransferase-like (Major domain)"/>
    <property type="match status" value="1"/>
</dbReference>
<dbReference type="NCBIfam" id="TIGR01814">
    <property type="entry name" value="kynureninase"/>
    <property type="match status" value="1"/>
</dbReference>
<feature type="binding site" evidence="4">
    <location>
        <begin position="125"/>
        <end position="128"/>
    </location>
    <ligand>
        <name>pyridoxal 5'-phosphate</name>
        <dbReference type="ChEBI" id="CHEBI:597326"/>
    </ligand>
</feature>
<evidence type="ECO:0000313" key="8">
    <source>
        <dbReference type="Proteomes" id="UP001165542"/>
    </source>
</evidence>
<sequence length="409" mass="44888">MRPCPDHIRDLDLNDPLARFKERFDLPADTLYLDGNSLGAQPKATADAVSATLAQWRTELIKGWNQGWFDAPERLGNLMAPIIGAGPGEVLVSDNITLNIFKLLGYLMGQRQDERRVVLSEGGNFPTDGYIAQGYCQVSGYEHRFLPEGEALAAHLDGVAVVVLSQVNYRTGRLRDMAETTRLVHAHGAEVIWDLAHSAGALPVDLKGSGARYAVGCTYKYLNGGPGAPAFLYVDRDCLNQGWQPLSGWHGHAAPFAFEADYAPASDISRFRTGTHSALIYTALEASLTMWAEVDMQALRAKSLALGELFRDSLKDLFAAHGIEDITPEAAQRGSQVSLVDTQNGYAIVQALIARGVIGDYREPGLMRFGFTPLYLSYADVWQAAQHFREVIESGEYREARFHVRGAVT</sequence>
<dbReference type="EC" id="3.7.1.3" evidence="4 5"/>
<evidence type="ECO:0000256" key="3">
    <source>
        <dbReference type="ARBA" id="ARBA00022898"/>
    </source>
</evidence>
<organism evidence="7 8">
    <name type="scientific">Halomonas dongshanensis</name>
    <dbReference type="NCBI Taxonomy" id="2890835"/>
    <lineage>
        <taxon>Bacteria</taxon>
        <taxon>Pseudomonadati</taxon>
        <taxon>Pseudomonadota</taxon>
        <taxon>Gammaproteobacteria</taxon>
        <taxon>Oceanospirillales</taxon>
        <taxon>Halomonadaceae</taxon>
        <taxon>Halomonas</taxon>
    </lineage>
</organism>
<dbReference type="Gene3D" id="3.90.1150.10">
    <property type="entry name" value="Aspartate Aminotransferase, domain 1"/>
    <property type="match status" value="1"/>
</dbReference>
<dbReference type="InterPro" id="IPR010111">
    <property type="entry name" value="Kynureninase"/>
</dbReference>
<comment type="caution">
    <text evidence="4">Lacks conserved residue(s) required for the propagation of feature annotation.</text>
</comment>
<comment type="subunit">
    <text evidence="4 6">Homodimer.</text>
</comment>
<keyword evidence="3 4" id="KW-0663">Pyridoxal phosphate</keyword>
<dbReference type="PANTHER" id="PTHR14084:SF0">
    <property type="entry name" value="KYNURENINASE"/>
    <property type="match status" value="1"/>
</dbReference>
<accession>A0ABT2EF08</accession>
<comment type="catalytic activity">
    <reaction evidence="6">
        <text>3-hydroxy-L-kynurenine + H2O = 3-hydroxyanthranilate + L-alanine + H(+)</text>
        <dbReference type="Rhea" id="RHEA:25143"/>
        <dbReference type="ChEBI" id="CHEBI:15377"/>
        <dbReference type="ChEBI" id="CHEBI:15378"/>
        <dbReference type="ChEBI" id="CHEBI:36559"/>
        <dbReference type="ChEBI" id="CHEBI:57972"/>
        <dbReference type="ChEBI" id="CHEBI:58125"/>
        <dbReference type="EC" id="3.7.1.3"/>
    </reaction>
</comment>
<reference evidence="7" key="1">
    <citation type="submission" date="2021-11" db="EMBL/GenBank/DDBJ databases">
        <title>Halomonas sp., isolated from a coastal aquaculture zone in Dongshan Bay.</title>
        <authorList>
            <person name="Lin W."/>
        </authorList>
    </citation>
    <scope>NUCLEOTIDE SEQUENCE</scope>
    <source>
        <strain evidence="7">Yzlin-01</strain>
    </source>
</reference>
<feature type="binding site" evidence="4">
    <location>
        <position position="97"/>
    </location>
    <ligand>
        <name>pyridoxal 5'-phosphate</name>
        <dbReference type="ChEBI" id="CHEBI:597326"/>
    </ligand>
</feature>
<dbReference type="InterPro" id="IPR015424">
    <property type="entry name" value="PyrdxlP-dep_Trfase"/>
</dbReference>
<feature type="binding site" evidence="4">
    <location>
        <position position="249"/>
    </location>
    <ligand>
        <name>pyridoxal 5'-phosphate</name>
        <dbReference type="ChEBI" id="CHEBI:597326"/>
    </ligand>
</feature>
<dbReference type="HAMAP" id="MF_01970">
    <property type="entry name" value="Kynureninase"/>
    <property type="match status" value="1"/>
</dbReference>
<dbReference type="InterPro" id="IPR015422">
    <property type="entry name" value="PyrdxlP-dep_Trfase_small"/>
</dbReference>
<feature type="binding site" evidence="4">
    <location>
        <position position="275"/>
    </location>
    <ligand>
        <name>pyridoxal 5'-phosphate</name>
        <dbReference type="ChEBI" id="CHEBI:597326"/>
    </ligand>
</feature>
<protein>
    <recommendedName>
        <fullName evidence="4 5">Kynureninase</fullName>
        <ecNumber evidence="4 5">3.7.1.3</ecNumber>
    </recommendedName>
    <alternativeName>
        <fullName evidence="4">L-kynurenine hydrolase</fullName>
    </alternativeName>
</protein>
<dbReference type="GO" id="GO:0030429">
    <property type="term" value="F:kynureninase activity"/>
    <property type="evidence" value="ECO:0007669"/>
    <property type="project" value="UniProtKB-EC"/>
</dbReference>
<evidence type="ECO:0000313" key="7">
    <source>
        <dbReference type="EMBL" id="MCS2610140.1"/>
    </source>
</evidence>
<keyword evidence="2 4" id="KW-0378">Hydrolase</keyword>
<comment type="similarity">
    <text evidence="4 6">Belongs to the kynureninase family.</text>
</comment>
<comment type="caution">
    <text evidence="7">The sequence shown here is derived from an EMBL/GenBank/DDBJ whole genome shotgun (WGS) entry which is preliminary data.</text>
</comment>
<dbReference type="SUPFAM" id="SSF53383">
    <property type="entry name" value="PLP-dependent transferases"/>
    <property type="match status" value="1"/>
</dbReference>
<comment type="function">
    <text evidence="4 6">Catalyzes the cleavage of L-kynurenine (L-Kyn) and L-3-hydroxykynurenine (L-3OHKyn) into anthranilic acid (AA) and 3-hydroxyanthranilic acid (3-OHAA), respectively.</text>
</comment>
<feature type="binding site" evidence="4">
    <location>
        <position position="219"/>
    </location>
    <ligand>
        <name>pyridoxal 5'-phosphate</name>
        <dbReference type="ChEBI" id="CHEBI:597326"/>
    </ligand>
</feature>
<dbReference type="PIRSF" id="PIRSF038800">
    <property type="entry name" value="KYNU"/>
    <property type="match status" value="1"/>
</dbReference>
<comment type="catalytic activity">
    <reaction evidence="4 6">
        <text>L-kynurenine + H2O = anthranilate + L-alanine + H(+)</text>
        <dbReference type="Rhea" id="RHEA:16813"/>
        <dbReference type="ChEBI" id="CHEBI:15377"/>
        <dbReference type="ChEBI" id="CHEBI:15378"/>
        <dbReference type="ChEBI" id="CHEBI:16567"/>
        <dbReference type="ChEBI" id="CHEBI:57959"/>
        <dbReference type="ChEBI" id="CHEBI:57972"/>
        <dbReference type="EC" id="3.7.1.3"/>
    </reaction>
</comment>
<comment type="pathway">
    <text evidence="4 6">Amino-acid degradation; L-kynurenine degradation; L-alanine and anthranilate from L-kynurenine: step 1/1.</text>
</comment>
<dbReference type="Pfam" id="PF22580">
    <property type="entry name" value="KYNU_C"/>
    <property type="match status" value="1"/>
</dbReference>
<dbReference type="EMBL" id="JAJISC010000005">
    <property type="protein sequence ID" value="MCS2610140.1"/>
    <property type="molecule type" value="Genomic_DNA"/>
</dbReference>
<evidence type="ECO:0000256" key="4">
    <source>
        <dbReference type="HAMAP-Rule" id="MF_01970"/>
    </source>
</evidence>
<evidence type="ECO:0000256" key="5">
    <source>
        <dbReference type="NCBIfam" id="TIGR01814"/>
    </source>
</evidence>
<dbReference type="PANTHER" id="PTHR14084">
    <property type="entry name" value="KYNURENINASE"/>
    <property type="match status" value="1"/>
</dbReference>
<name>A0ABT2EF08_9GAMM</name>
<proteinExistence type="inferred from homology"/>
<feature type="binding site" evidence="4">
    <location>
        <position position="96"/>
    </location>
    <ligand>
        <name>pyridoxal 5'-phosphate</name>
        <dbReference type="ChEBI" id="CHEBI:597326"/>
    </ligand>
</feature>
<comment type="cofactor">
    <cofactor evidence="4 6">
        <name>pyridoxal 5'-phosphate</name>
        <dbReference type="ChEBI" id="CHEBI:597326"/>
    </cofactor>
</comment>
<keyword evidence="1 4" id="KW-0662">Pyridine nucleotide biosynthesis</keyword>
<gene>
    <name evidence="4 7" type="primary">kynU</name>
    <name evidence="7" type="ORF">LLY24_12520</name>
</gene>